<name>A0A0A9DQP5_ARUDO</name>
<proteinExistence type="predicted"/>
<reference evidence="1" key="2">
    <citation type="journal article" date="2015" name="Data Brief">
        <title>Shoot transcriptome of the giant reed, Arundo donax.</title>
        <authorList>
            <person name="Barrero R.A."/>
            <person name="Guerrero F.D."/>
            <person name="Moolhuijzen P."/>
            <person name="Goolsby J.A."/>
            <person name="Tidwell J."/>
            <person name="Bellgard S.E."/>
            <person name="Bellgard M.I."/>
        </authorList>
    </citation>
    <scope>NUCLEOTIDE SEQUENCE</scope>
    <source>
        <tissue evidence="1">Shoot tissue taken approximately 20 cm above the soil surface</tissue>
    </source>
</reference>
<sequence>MSKELCLGCNTNKVQSLTIFSRVQNNPAHADEALVPDQFVP</sequence>
<evidence type="ECO:0000313" key="1">
    <source>
        <dbReference type="EMBL" id="JAD87990.1"/>
    </source>
</evidence>
<organism evidence="1">
    <name type="scientific">Arundo donax</name>
    <name type="common">Giant reed</name>
    <name type="synonym">Donax arundinaceus</name>
    <dbReference type="NCBI Taxonomy" id="35708"/>
    <lineage>
        <taxon>Eukaryota</taxon>
        <taxon>Viridiplantae</taxon>
        <taxon>Streptophyta</taxon>
        <taxon>Embryophyta</taxon>
        <taxon>Tracheophyta</taxon>
        <taxon>Spermatophyta</taxon>
        <taxon>Magnoliopsida</taxon>
        <taxon>Liliopsida</taxon>
        <taxon>Poales</taxon>
        <taxon>Poaceae</taxon>
        <taxon>PACMAD clade</taxon>
        <taxon>Arundinoideae</taxon>
        <taxon>Arundineae</taxon>
        <taxon>Arundo</taxon>
    </lineage>
</organism>
<protein>
    <submittedName>
        <fullName evidence="1">Uncharacterized protein</fullName>
    </submittedName>
</protein>
<accession>A0A0A9DQP5</accession>
<dbReference type="AlphaFoldDB" id="A0A0A9DQP5"/>
<reference evidence="1" key="1">
    <citation type="submission" date="2014-09" db="EMBL/GenBank/DDBJ databases">
        <authorList>
            <person name="Magalhaes I.L.F."/>
            <person name="Oliveira U."/>
            <person name="Santos F.R."/>
            <person name="Vidigal T.H.D.A."/>
            <person name="Brescovit A.D."/>
            <person name="Santos A.J."/>
        </authorList>
    </citation>
    <scope>NUCLEOTIDE SEQUENCE</scope>
    <source>
        <tissue evidence="1">Shoot tissue taken approximately 20 cm above the soil surface</tissue>
    </source>
</reference>
<dbReference type="EMBL" id="GBRH01209905">
    <property type="protein sequence ID" value="JAD87990.1"/>
    <property type="molecule type" value="Transcribed_RNA"/>
</dbReference>